<evidence type="ECO:0000313" key="11">
    <source>
        <dbReference type="EMBL" id="OWZ04379.1"/>
    </source>
</evidence>
<evidence type="ECO:0000256" key="9">
    <source>
        <dbReference type="SAM" id="SignalP"/>
    </source>
</evidence>
<evidence type="ECO:0000256" key="4">
    <source>
        <dbReference type="ARBA" id="ARBA00022722"/>
    </source>
</evidence>
<evidence type="ECO:0000256" key="6">
    <source>
        <dbReference type="ARBA" id="ARBA00022759"/>
    </source>
</evidence>
<keyword evidence="8" id="KW-0695">RNA-directed DNA polymerase</keyword>
<keyword evidence="5" id="KW-0064">Aspartyl protease</keyword>
<dbReference type="InterPro" id="IPR041373">
    <property type="entry name" value="RT_RNaseH"/>
</dbReference>
<dbReference type="GO" id="GO:0003964">
    <property type="term" value="F:RNA-directed DNA polymerase activity"/>
    <property type="evidence" value="ECO:0007669"/>
    <property type="project" value="UniProtKB-KW"/>
</dbReference>
<keyword evidence="6" id="KW-0255">Endonuclease</keyword>
<keyword evidence="12" id="KW-1185">Reference proteome</keyword>
<evidence type="ECO:0000256" key="8">
    <source>
        <dbReference type="ARBA" id="ARBA00022918"/>
    </source>
</evidence>
<evidence type="ECO:0000256" key="5">
    <source>
        <dbReference type="ARBA" id="ARBA00022750"/>
    </source>
</evidence>
<evidence type="ECO:0000256" key="3">
    <source>
        <dbReference type="ARBA" id="ARBA00022695"/>
    </source>
</evidence>
<dbReference type="SUPFAM" id="SSF56672">
    <property type="entry name" value="DNA/RNA polymerases"/>
    <property type="match status" value="1"/>
</dbReference>
<accession>A0A225VHD4</accession>
<dbReference type="STRING" id="4795.A0A225VHD4"/>
<feature type="signal peptide" evidence="9">
    <location>
        <begin position="1"/>
        <end position="24"/>
    </location>
</feature>
<keyword evidence="1" id="KW-0645">Protease</keyword>
<keyword evidence="3" id="KW-0548">Nucleotidyltransferase</keyword>
<organism evidence="11 12">
    <name type="scientific">Phytophthora megakarya</name>
    <dbReference type="NCBI Taxonomy" id="4795"/>
    <lineage>
        <taxon>Eukaryota</taxon>
        <taxon>Sar</taxon>
        <taxon>Stramenopiles</taxon>
        <taxon>Oomycota</taxon>
        <taxon>Peronosporomycetes</taxon>
        <taxon>Peronosporales</taxon>
        <taxon>Peronosporaceae</taxon>
        <taxon>Phytophthora</taxon>
    </lineage>
</organism>
<dbReference type="Pfam" id="PF17917">
    <property type="entry name" value="RT_RNaseH"/>
    <property type="match status" value="1"/>
</dbReference>
<keyword evidence="9" id="KW-0732">Signal</keyword>
<dbReference type="InterPro" id="IPR043502">
    <property type="entry name" value="DNA/RNA_pol_sf"/>
</dbReference>
<dbReference type="GO" id="GO:0004519">
    <property type="term" value="F:endonuclease activity"/>
    <property type="evidence" value="ECO:0007669"/>
    <property type="project" value="UniProtKB-KW"/>
</dbReference>
<gene>
    <name evidence="11" type="ORF">PHMEG_00023728</name>
</gene>
<feature type="chain" id="PRO_5011968443" description="Reverse transcriptase RNase H-like domain-containing protein" evidence="9">
    <location>
        <begin position="25"/>
        <end position="308"/>
    </location>
</feature>
<evidence type="ECO:0000256" key="1">
    <source>
        <dbReference type="ARBA" id="ARBA00022670"/>
    </source>
</evidence>
<evidence type="ECO:0000313" key="12">
    <source>
        <dbReference type="Proteomes" id="UP000198211"/>
    </source>
</evidence>
<reference evidence="12" key="1">
    <citation type="submission" date="2017-03" db="EMBL/GenBank/DDBJ databases">
        <title>Phytopthora megakarya and P. palmivora, two closely related causual agents of cacao black pod achieved similar genome size and gene model numbers by different mechanisms.</title>
        <authorList>
            <person name="Ali S."/>
            <person name="Shao J."/>
            <person name="Larry D.J."/>
            <person name="Kronmiller B."/>
            <person name="Shen D."/>
            <person name="Strem M.D."/>
            <person name="Melnick R.L."/>
            <person name="Guiltinan M.J."/>
            <person name="Tyler B.M."/>
            <person name="Meinhardt L.W."/>
            <person name="Bailey B.A."/>
        </authorList>
    </citation>
    <scope>NUCLEOTIDE SEQUENCE [LARGE SCALE GENOMIC DNA]</scope>
    <source>
        <strain evidence="12">zdho120</strain>
    </source>
</reference>
<dbReference type="PANTHER" id="PTHR33064:SF37">
    <property type="entry name" value="RIBONUCLEASE H"/>
    <property type="match status" value="1"/>
</dbReference>
<dbReference type="PANTHER" id="PTHR33064">
    <property type="entry name" value="POL PROTEIN"/>
    <property type="match status" value="1"/>
</dbReference>
<dbReference type="Gene3D" id="3.30.70.270">
    <property type="match status" value="2"/>
</dbReference>
<keyword evidence="2" id="KW-0808">Transferase</keyword>
<evidence type="ECO:0000259" key="10">
    <source>
        <dbReference type="Pfam" id="PF17917"/>
    </source>
</evidence>
<dbReference type="AlphaFoldDB" id="A0A225VHD4"/>
<dbReference type="InterPro" id="IPR043128">
    <property type="entry name" value="Rev_trsase/Diguanyl_cyclase"/>
</dbReference>
<proteinExistence type="predicted"/>
<dbReference type="GO" id="GO:0004190">
    <property type="term" value="F:aspartic-type endopeptidase activity"/>
    <property type="evidence" value="ECO:0007669"/>
    <property type="project" value="UniProtKB-KW"/>
</dbReference>
<comment type="caution">
    <text evidence="11">The sequence shown here is derived from an EMBL/GenBank/DDBJ whole genome shotgun (WGS) entry which is preliminary data.</text>
</comment>
<evidence type="ECO:0000256" key="7">
    <source>
        <dbReference type="ARBA" id="ARBA00022801"/>
    </source>
</evidence>
<keyword evidence="4" id="KW-0540">Nuclease</keyword>
<dbReference type="Proteomes" id="UP000198211">
    <property type="component" value="Unassembled WGS sequence"/>
</dbReference>
<sequence>MTMRARKVSAFVCALGHFEWLLLRLVNDPAADMFTTNEPDESTLMPVFQRRSFVDDICFGGTTFDDCLNALDKLLNRFEECRISVSFTKSIFCQSKVDFLSHEISPEGIKADGKKMVAITELSFPKTERGMQQFLGALNYYSRFIQDFAVFGAALYQLKDDDFETESNLSAAKESFRMLQRNVVEAPILTTRRRCTVMLYANEWALSATLMQMHDDKLHPVRFCGRVLKDAEMNYHLAEKEVLALLLLLKVCYTQLAGKTLHVYTRYSTLACVHKSKSLFGRAVQFAELLSPWLLEVQSIREKDCLFS</sequence>
<dbReference type="GO" id="GO:0006508">
    <property type="term" value="P:proteolysis"/>
    <property type="evidence" value="ECO:0007669"/>
    <property type="project" value="UniProtKB-KW"/>
</dbReference>
<feature type="domain" description="Reverse transcriptase RNase H-like" evidence="10">
    <location>
        <begin position="193"/>
        <end position="291"/>
    </location>
</feature>
<name>A0A225VHD4_9STRA</name>
<keyword evidence="7" id="KW-0378">Hydrolase</keyword>
<protein>
    <recommendedName>
        <fullName evidence="10">Reverse transcriptase RNase H-like domain-containing protein</fullName>
    </recommendedName>
</protein>
<dbReference type="OrthoDB" id="1165754at2759"/>
<evidence type="ECO:0000256" key="2">
    <source>
        <dbReference type="ARBA" id="ARBA00022679"/>
    </source>
</evidence>
<dbReference type="InterPro" id="IPR051320">
    <property type="entry name" value="Viral_Replic_Matur_Polypro"/>
</dbReference>
<dbReference type="EMBL" id="NBNE01004999">
    <property type="protein sequence ID" value="OWZ04379.1"/>
    <property type="molecule type" value="Genomic_DNA"/>
</dbReference>